<reference evidence="9 10" key="1">
    <citation type="submission" date="2019-12" db="EMBL/GenBank/DDBJ databases">
        <authorList>
            <person name="Reyes-Prieto M."/>
        </authorList>
    </citation>
    <scope>NUCLEOTIDE SEQUENCE [LARGE SCALE GENOMIC DNA]</scope>
    <source>
        <strain evidence="9">HF14-78462</strain>
    </source>
</reference>
<dbReference type="InterPro" id="IPR006726">
    <property type="entry name" value="PHBA_efflux_AaeB/fusaric-R"/>
</dbReference>
<keyword evidence="6 8" id="KW-0472">Membrane</keyword>
<feature type="transmembrane region" description="Helical" evidence="8">
    <location>
        <begin position="387"/>
        <end position="403"/>
    </location>
</feature>
<feature type="transmembrane region" description="Helical" evidence="8">
    <location>
        <begin position="464"/>
        <end position="483"/>
    </location>
</feature>
<evidence type="ECO:0000256" key="7">
    <source>
        <dbReference type="SAM" id="MobiDB-lite"/>
    </source>
</evidence>
<dbReference type="EMBL" id="CACSAS010000001">
    <property type="protein sequence ID" value="CAA0093725.1"/>
    <property type="molecule type" value="Genomic_DNA"/>
</dbReference>
<dbReference type="Pfam" id="PF04632">
    <property type="entry name" value="FUSC"/>
    <property type="match status" value="1"/>
</dbReference>
<feature type="transmembrane region" description="Helical" evidence="8">
    <location>
        <begin position="9"/>
        <end position="29"/>
    </location>
</feature>
<evidence type="ECO:0000256" key="2">
    <source>
        <dbReference type="ARBA" id="ARBA00022448"/>
    </source>
</evidence>
<keyword evidence="2" id="KW-0813">Transport</keyword>
<keyword evidence="5 8" id="KW-1133">Transmembrane helix</keyword>
<dbReference type="Proteomes" id="UP000433050">
    <property type="component" value="Unassembled WGS sequence"/>
</dbReference>
<dbReference type="RefSeq" id="WP_159598519.1">
    <property type="nucleotide sequence ID" value="NZ_CACSAS010000001.1"/>
</dbReference>
<feature type="transmembrane region" description="Helical" evidence="8">
    <location>
        <begin position="83"/>
        <end position="101"/>
    </location>
</feature>
<dbReference type="AlphaFoldDB" id="A0A5S9NT36"/>
<evidence type="ECO:0000313" key="9">
    <source>
        <dbReference type="EMBL" id="CAA0093725.1"/>
    </source>
</evidence>
<evidence type="ECO:0000256" key="1">
    <source>
        <dbReference type="ARBA" id="ARBA00004651"/>
    </source>
</evidence>
<feature type="transmembrane region" description="Helical" evidence="8">
    <location>
        <begin position="415"/>
        <end position="433"/>
    </location>
</feature>
<evidence type="ECO:0000256" key="5">
    <source>
        <dbReference type="ARBA" id="ARBA00022989"/>
    </source>
</evidence>
<protein>
    <submittedName>
        <fullName evidence="9">p-hydroxybenzoic acid efflux pump subunit AaeB</fullName>
    </submittedName>
</protein>
<dbReference type="PANTHER" id="PTHR30509">
    <property type="entry name" value="P-HYDROXYBENZOIC ACID EFFLUX PUMP SUBUNIT-RELATED"/>
    <property type="match status" value="1"/>
</dbReference>
<evidence type="ECO:0000256" key="4">
    <source>
        <dbReference type="ARBA" id="ARBA00022692"/>
    </source>
</evidence>
<gene>
    <name evidence="9" type="primary">aaeB_2</name>
    <name evidence="9" type="ORF">STARVERO_01674</name>
</gene>
<name>A0A5S9NT36_9HYPH</name>
<accession>A0A5S9NT36</accession>
<sequence length="692" mass="74318">MTLPSRRDWLFSGKAFLASMLALYIALAFDLPRPYWAMAAVYVVANPLAGATSSKGLYRALGTLIGASAAVLFVPVFVNAPELLSLVVALWTGCLLYISMLDRTPRSYVFMLAGYSLPLIALPEVGTPANIFDIALARSEEIIIGITCASVVGAVVFPTSVGTALAARIAGWLDDAASWAGEILRGEGALPVTPLRRQKLAADIAGLDLIISQLSYDAATRDVVAHARELRGRLLMLLPLLSSLADRLHALKALDGELPTDFAGVLARAADWLGRGRAADPAEADALIAAMKAQRPQDPGDWDELIRASALDRLGEIVALWSDCLVLKADIERGQHAGPWRPRFRHRRVVGPARHYDFGLMLFSAGSCVLATLAACAFWIASGWTNGGTAVMMTAVACSFFAAMDRPAPFIRTMAVWSGVSLVVSAVYLFGILPLVHDFEMLVLVFAPPFLLLGLMIPRPQLTMLGMLVAVNTASFVAMQNRYSVDFATFANEGFAALAGLTFAFAWTVATRPFGVEIAARRLARAGWADLAETAAGRNRDDHERLAGRMLDRLGQLVPRLAAIEDRELARVDGFAEVRVGFNIVELQKMRRGVGLPARAAVDSVLAGVAALYRERAARQSLTAPPDALCDGIDAALRLAAREEGAEGRRTLDALVGLRRVFFPGTPGPAGGFAPQERFQPGRFQPMPMAAE</sequence>
<proteinExistence type="predicted"/>
<feature type="transmembrane region" description="Helical" evidence="8">
    <location>
        <begin position="358"/>
        <end position="381"/>
    </location>
</feature>
<feature type="transmembrane region" description="Helical" evidence="8">
    <location>
        <begin position="495"/>
        <end position="515"/>
    </location>
</feature>
<keyword evidence="10" id="KW-1185">Reference proteome</keyword>
<dbReference type="GO" id="GO:0005886">
    <property type="term" value="C:plasma membrane"/>
    <property type="evidence" value="ECO:0007669"/>
    <property type="project" value="UniProtKB-SubCell"/>
</dbReference>
<evidence type="ECO:0000256" key="6">
    <source>
        <dbReference type="ARBA" id="ARBA00023136"/>
    </source>
</evidence>
<comment type="subcellular location">
    <subcellularLocation>
        <location evidence="1">Cell membrane</location>
        <topology evidence="1">Multi-pass membrane protein</topology>
    </subcellularLocation>
</comment>
<dbReference type="PANTHER" id="PTHR30509:SF9">
    <property type="entry name" value="MULTIDRUG RESISTANCE PROTEIN MDTO"/>
    <property type="match status" value="1"/>
</dbReference>
<keyword evidence="4 8" id="KW-0812">Transmembrane</keyword>
<evidence type="ECO:0000313" key="10">
    <source>
        <dbReference type="Proteomes" id="UP000433050"/>
    </source>
</evidence>
<dbReference type="GO" id="GO:0022857">
    <property type="term" value="F:transmembrane transporter activity"/>
    <property type="evidence" value="ECO:0007669"/>
    <property type="project" value="InterPro"/>
</dbReference>
<organism evidence="9 10">
    <name type="scientific">Starkeya nomas</name>
    <dbReference type="NCBI Taxonomy" id="2666134"/>
    <lineage>
        <taxon>Bacteria</taxon>
        <taxon>Pseudomonadati</taxon>
        <taxon>Pseudomonadota</taxon>
        <taxon>Alphaproteobacteria</taxon>
        <taxon>Hyphomicrobiales</taxon>
        <taxon>Xanthobacteraceae</taxon>
        <taxon>Starkeya</taxon>
    </lineage>
</organism>
<evidence type="ECO:0000256" key="3">
    <source>
        <dbReference type="ARBA" id="ARBA00022475"/>
    </source>
</evidence>
<evidence type="ECO:0000256" key="8">
    <source>
        <dbReference type="SAM" id="Phobius"/>
    </source>
</evidence>
<feature type="transmembrane region" description="Helical" evidence="8">
    <location>
        <begin position="58"/>
        <end position="77"/>
    </location>
</feature>
<feature type="region of interest" description="Disordered" evidence="7">
    <location>
        <begin position="667"/>
        <end position="692"/>
    </location>
</feature>
<keyword evidence="3" id="KW-1003">Cell membrane</keyword>